<dbReference type="AlphaFoldDB" id="A0A0A9HB94"/>
<reference evidence="2" key="1">
    <citation type="submission" date="2014-09" db="EMBL/GenBank/DDBJ databases">
        <authorList>
            <person name="Magalhaes I.L.F."/>
            <person name="Oliveira U."/>
            <person name="Santos F.R."/>
            <person name="Vidigal T.H.D.A."/>
            <person name="Brescovit A.D."/>
            <person name="Santos A.J."/>
        </authorList>
    </citation>
    <scope>NUCLEOTIDE SEQUENCE</scope>
    <source>
        <tissue evidence="2">Shoot tissue taken approximately 20 cm above the soil surface</tissue>
    </source>
</reference>
<name>A0A0A9HB94_ARUDO</name>
<evidence type="ECO:0000256" key="1">
    <source>
        <dbReference type="SAM" id="MobiDB-lite"/>
    </source>
</evidence>
<evidence type="ECO:0000313" key="2">
    <source>
        <dbReference type="EMBL" id="JAE30168.1"/>
    </source>
</evidence>
<proteinExistence type="predicted"/>
<accession>A0A0A9HB94</accession>
<feature type="region of interest" description="Disordered" evidence="1">
    <location>
        <begin position="1"/>
        <end position="33"/>
    </location>
</feature>
<feature type="compositionally biased region" description="Polar residues" evidence="1">
    <location>
        <begin position="1"/>
        <end position="13"/>
    </location>
</feature>
<organism evidence="2">
    <name type="scientific">Arundo donax</name>
    <name type="common">Giant reed</name>
    <name type="synonym">Donax arundinaceus</name>
    <dbReference type="NCBI Taxonomy" id="35708"/>
    <lineage>
        <taxon>Eukaryota</taxon>
        <taxon>Viridiplantae</taxon>
        <taxon>Streptophyta</taxon>
        <taxon>Embryophyta</taxon>
        <taxon>Tracheophyta</taxon>
        <taxon>Spermatophyta</taxon>
        <taxon>Magnoliopsida</taxon>
        <taxon>Liliopsida</taxon>
        <taxon>Poales</taxon>
        <taxon>Poaceae</taxon>
        <taxon>PACMAD clade</taxon>
        <taxon>Arundinoideae</taxon>
        <taxon>Arundineae</taxon>
        <taxon>Arundo</taxon>
    </lineage>
</organism>
<sequence length="58" mass="7063">MYTKLWTNSSANQNRDDMNNHGQPRAKNNLPQIKNWKHTQQQYAMEWNHTERTEQPNH</sequence>
<reference evidence="2" key="2">
    <citation type="journal article" date="2015" name="Data Brief">
        <title>Shoot transcriptome of the giant reed, Arundo donax.</title>
        <authorList>
            <person name="Barrero R.A."/>
            <person name="Guerrero F.D."/>
            <person name="Moolhuijzen P."/>
            <person name="Goolsby J.A."/>
            <person name="Tidwell J."/>
            <person name="Bellgard S.E."/>
            <person name="Bellgard M.I."/>
        </authorList>
    </citation>
    <scope>NUCLEOTIDE SEQUENCE</scope>
    <source>
        <tissue evidence="2">Shoot tissue taken approximately 20 cm above the soil surface</tissue>
    </source>
</reference>
<dbReference type="EMBL" id="GBRH01167728">
    <property type="protein sequence ID" value="JAE30168.1"/>
    <property type="molecule type" value="Transcribed_RNA"/>
</dbReference>
<protein>
    <submittedName>
        <fullName evidence="2">Uncharacterized protein</fullName>
    </submittedName>
</protein>